<evidence type="ECO:0000313" key="2">
    <source>
        <dbReference type="Proteomes" id="UP000010959"/>
    </source>
</evidence>
<evidence type="ECO:0000313" key="1">
    <source>
        <dbReference type="EMBL" id="ELP30856.1"/>
    </source>
</evidence>
<organism evidence="1 2">
    <name type="scientific">Rhodopirellula baltica SWK14</name>
    <dbReference type="NCBI Taxonomy" id="993516"/>
    <lineage>
        <taxon>Bacteria</taxon>
        <taxon>Pseudomonadati</taxon>
        <taxon>Planctomycetota</taxon>
        <taxon>Planctomycetia</taxon>
        <taxon>Pirellulales</taxon>
        <taxon>Pirellulaceae</taxon>
        <taxon>Rhodopirellula</taxon>
    </lineage>
</organism>
<name>L7CCM5_RHOBT</name>
<comment type="caution">
    <text evidence="1">The sequence shown here is derived from an EMBL/GenBank/DDBJ whole genome shotgun (WGS) entry which is preliminary data.</text>
</comment>
<dbReference type="Proteomes" id="UP000010959">
    <property type="component" value="Unassembled WGS sequence"/>
</dbReference>
<dbReference type="EMBL" id="AMWG01000140">
    <property type="protein sequence ID" value="ELP30856.1"/>
    <property type="molecule type" value="Genomic_DNA"/>
</dbReference>
<proteinExistence type="predicted"/>
<dbReference type="AlphaFoldDB" id="L7CCM5"/>
<dbReference type="PATRIC" id="fig|993516.3.peg.5468"/>
<sequence>MSGGRLANAVNRDVAVTGDVAFRLTGFDWDPSADNRTLTRGG</sequence>
<reference evidence="1 2" key="1">
    <citation type="journal article" date="2013" name="Mar. Genomics">
        <title>Expression of sulfatases in Rhodopirellula baltica and the diversity of sulfatases in the genus Rhodopirellula.</title>
        <authorList>
            <person name="Wegner C.E."/>
            <person name="Richter-Heitmann T."/>
            <person name="Klindworth A."/>
            <person name="Klockow C."/>
            <person name="Richter M."/>
            <person name="Achstetter T."/>
            <person name="Glockner F.O."/>
            <person name="Harder J."/>
        </authorList>
    </citation>
    <scope>NUCLEOTIDE SEQUENCE [LARGE SCALE GENOMIC DNA]</scope>
    <source>
        <strain evidence="1 2">SWK14</strain>
    </source>
</reference>
<accession>L7CCM5</accession>
<gene>
    <name evidence="1" type="ORF">RBSWK_05122</name>
</gene>
<protein>
    <submittedName>
        <fullName evidence="1">Uncharacterized protein</fullName>
    </submittedName>
</protein>